<feature type="domain" description="Glutamate-ammonia ligase adenylyltransferase repeated" evidence="8">
    <location>
        <begin position="580"/>
        <end position="817"/>
    </location>
</feature>
<dbReference type="Pfam" id="PF03710">
    <property type="entry name" value="GlnE"/>
    <property type="match status" value="2"/>
</dbReference>
<evidence type="ECO:0000256" key="1">
    <source>
        <dbReference type="ARBA" id="ARBA00022679"/>
    </source>
</evidence>
<name>A0A5B0DZ71_9HYPH</name>
<evidence type="ECO:0000256" key="4">
    <source>
        <dbReference type="ARBA" id="ARBA00022840"/>
    </source>
</evidence>
<dbReference type="NCBIfam" id="NF008292">
    <property type="entry name" value="PRK11072.1"/>
    <property type="match status" value="1"/>
</dbReference>
<dbReference type="SUPFAM" id="SSF81301">
    <property type="entry name" value="Nucleotidyltransferase"/>
    <property type="match status" value="2"/>
</dbReference>
<dbReference type="EC" id="2.7.7.89" evidence="7"/>
<comment type="function">
    <text evidence="7">Involved in the regulation of glutamine synthetase GlnA, a key enzyme in the process to assimilate ammonia. When cellular nitrogen levels are high, the C-terminal adenylyl transferase (AT) inactivates GlnA by covalent transfer of an adenylyl group from ATP to specific tyrosine residue of GlnA, thus reducing its activity. Conversely, when nitrogen levels are low, the N-terminal adenylyl removase (AR) activates GlnA by removing the adenylyl group by phosphorolysis, increasing its activity. The regulatory region of GlnE binds the signal transduction protein PII (GlnB) which indicates the nitrogen status of the cell.</text>
</comment>
<dbReference type="GO" id="GO:0000287">
    <property type="term" value="F:magnesium ion binding"/>
    <property type="evidence" value="ECO:0007669"/>
    <property type="project" value="UniProtKB-UniRule"/>
</dbReference>
<dbReference type="GO" id="GO:0008882">
    <property type="term" value="F:[glutamate-ammonia-ligase] adenylyltransferase activity"/>
    <property type="evidence" value="ECO:0007669"/>
    <property type="project" value="UniProtKB-UniRule"/>
</dbReference>
<dbReference type="InterPro" id="IPR023057">
    <property type="entry name" value="GlnE"/>
</dbReference>
<dbReference type="InterPro" id="IPR013546">
    <property type="entry name" value="PII_UdlTrfase/GS_AdlTrfase"/>
</dbReference>
<dbReference type="GO" id="GO:0005524">
    <property type="term" value="F:ATP binding"/>
    <property type="evidence" value="ECO:0007669"/>
    <property type="project" value="UniProtKB-UniRule"/>
</dbReference>
<evidence type="ECO:0000256" key="2">
    <source>
        <dbReference type="ARBA" id="ARBA00022695"/>
    </source>
</evidence>
<organism evidence="10 11">
    <name type="scientific">Aureimonas fodinaquatilis</name>
    <dbReference type="NCBI Taxonomy" id="2565783"/>
    <lineage>
        <taxon>Bacteria</taxon>
        <taxon>Pseudomonadati</taxon>
        <taxon>Pseudomonadota</taxon>
        <taxon>Alphaproteobacteria</taxon>
        <taxon>Hyphomicrobiales</taxon>
        <taxon>Aurantimonadaceae</taxon>
        <taxon>Aureimonas</taxon>
    </lineage>
</organism>
<dbReference type="EC" id="2.7.7.42" evidence="7"/>
<evidence type="ECO:0000256" key="7">
    <source>
        <dbReference type="HAMAP-Rule" id="MF_00802"/>
    </source>
</evidence>
<accession>A0A5B0DZ71</accession>
<dbReference type="InterPro" id="IPR043519">
    <property type="entry name" value="NT_sf"/>
</dbReference>
<keyword evidence="11" id="KW-1185">Reference proteome</keyword>
<dbReference type="InterPro" id="IPR005190">
    <property type="entry name" value="GlnE_rpt_dom"/>
</dbReference>
<dbReference type="PANTHER" id="PTHR30621">
    <property type="entry name" value="GLUTAMINE SYNTHETASE ADENYLYLTRANSFERASE"/>
    <property type="match status" value="1"/>
</dbReference>
<dbReference type="OrthoDB" id="9759366at2"/>
<protein>
    <recommendedName>
        <fullName evidence="7">Bifunctional glutamine synthetase adenylyltransferase/adenylyl-removing enzyme</fullName>
    </recommendedName>
    <alternativeName>
        <fullName evidence="7">ATP:glutamine synthetase adenylyltransferase</fullName>
    </alternativeName>
    <alternativeName>
        <fullName evidence="7">ATase</fullName>
    </alternativeName>
    <domain>
        <recommendedName>
            <fullName evidence="7">Glutamine synthetase adenylyl-L-tyrosine phosphorylase</fullName>
            <ecNumber evidence="7">2.7.7.89</ecNumber>
        </recommendedName>
        <alternativeName>
            <fullName evidence="7">Adenylyl removase</fullName>
            <shortName evidence="7">AR</shortName>
            <shortName evidence="7">AT-N</shortName>
        </alternativeName>
    </domain>
    <domain>
        <recommendedName>
            <fullName evidence="7">Glutamine synthetase adenylyl transferase</fullName>
            <ecNumber evidence="7">2.7.7.42</ecNumber>
        </recommendedName>
        <alternativeName>
            <fullName evidence="7">Adenylyl transferase</fullName>
            <shortName evidence="7">AT</shortName>
            <shortName evidence="7">AT-C</shortName>
        </alternativeName>
    </domain>
</protein>
<keyword evidence="4 7" id="KW-0067">ATP-binding</keyword>
<dbReference type="CDD" id="cd05401">
    <property type="entry name" value="NT_GlnE_GlnD_like"/>
    <property type="match status" value="2"/>
</dbReference>
<evidence type="ECO:0000313" key="10">
    <source>
        <dbReference type="EMBL" id="KAA0971051.1"/>
    </source>
</evidence>
<gene>
    <name evidence="7" type="primary">glnE</name>
    <name evidence="10" type="ORF">FPY71_11430</name>
</gene>
<keyword evidence="6 7" id="KW-0511">Multifunctional enzyme</keyword>
<dbReference type="PANTHER" id="PTHR30621:SF0">
    <property type="entry name" value="BIFUNCTIONAL GLUTAMINE SYNTHETASE ADENYLYLTRANSFERASE_ADENYLYL-REMOVING ENZYME"/>
    <property type="match status" value="1"/>
</dbReference>
<feature type="domain" description="PII-uridylyltransferase/Glutamine-synthetase adenylyltransferase" evidence="9">
    <location>
        <begin position="333"/>
        <end position="467"/>
    </location>
</feature>
<dbReference type="SUPFAM" id="SSF81593">
    <property type="entry name" value="Nucleotidyltransferase substrate binding subunit/domain"/>
    <property type="match status" value="2"/>
</dbReference>
<evidence type="ECO:0000256" key="3">
    <source>
        <dbReference type="ARBA" id="ARBA00022741"/>
    </source>
</evidence>
<feature type="region of interest" description="Adenylyl removase" evidence="7">
    <location>
        <begin position="1"/>
        <end position="471"/>
    </location>
</feature>
<proteinExistence type="inferred from homology"/>
<feature type="region of interest" description="Adenylyl transferase" evidence="7">
    <location>
        <begin position="480"/>
        <end position="989"/>
    </location>
</feature>
<dbReference type="Gene3D" id="1.20.120.1510">
    <property type="match status" value="1"/>
</dbReference>
<dbReference type="GO" id="GO:0000820">
    <property type="term" value="P:regulation of glutamine family amino acid metabolic process"/>
    <property type="evidence" value="ECO:0007669"/>
    <property type="project" value="UniProtKB-UniRule"/>
</dbReference>
<comment type="catalytic activity">
    <reaction evidence="7">
        <text>[glutamine synthetase]-O(4)-(5'-adenylyl)-L-tyrosine + phosphate = [glutamine synthetase]-L-tyrosine + ADP</text>
        <dbReference type="Rhea" id="RHEA:43716"/>
        <dbReference type="Rhea" id="RHEA-COMP:10660"/>
        <dbReference type="Rhea" id="RHEA-COMP:10661"/>
        <dbReference type="ChEBI" id="CHEBI:43474"/>
        <dbReference type="ChEBI" id="CHEBI:46858"/>
        <dbReference type="ChEBI" id="CHEBI:83624"/>
        <dbReference type="ChEBI" id="CHEBI:456216"/>
        <dbReference type="EC" id="2.7.7.89"/>
    </reaction>
</comment>
<dbReference type="HAMAP" id="MF_00802">
    <property type="entry name" value="GlnE"/>
    <property type="match status" value="1"/>
</dbReference>
<dbReference type="EMBL" id="VTWH01000002">
    <property type="protein sequence ID" value="KAA0971051.1"/>
    <property type="molecule type" value="Genomic_DNA"/>
</dbReference>
<keyword evidence="2 7" id="KW-0548">Nucleotidyltransferase</keyword>
<dbReference type="GO" id="GO:0005829">
    <property type="term" value="C:cytosol"/>
    <property type="evidence" value="ECO:0007669"/>
    <property type="project" value="TreeGrafter"/>
</dbReference>
<dbReference type="AlphaFoldDB" id="A0A5B0DZ71"/>
<dbReference type="NCBIfam" id="NF010706">
    <property type="entry name" value="PRK14108.1"/>
    <property type="match status" value="1"/>
</dbReference>
<comment type="cofactor">
    <cofactor evidence="7">
        <name>Mg(2+)</name>
        <dbReference type="ChEBI" id="CHEBI:18420"/>
    </cofactor>
</comment>
<keyword evidence="5 7" id="KW-0460">Magnesium</keyword>
<keyword evidence="3 7" id="KW-0547">Nucleotide-binding</keyword>
<comment type="caution">
    <text evidence="10">The sequence shown here is derived from an EMBL/GenBank/DDBJ whole genome shotgun (WGS) entry which is preliminary data.</text>
</comment>
<evidence type="ECO:0000256" key="6">
    <source>
        <dbReference type="ARBA" id="ARBA00023268"/>
    </source>
</evidence>
<dbReference type="Proteomes" id="UP000324738">
    <property type="component" value="Unassembled WGS sequence"/>
</dbReference>
<feature type="domain" description="Glutamate-ammonia ligase adenylyltransferase repeated" evidence="8">
    <location>
        <begin position="61"/>
        <end position="305"/>
    </location>
</feature>
<comment type="catalytic activity">
    <reaction evidence="7">
        <text>[glutamine synthetase]-L-tyrosine + ATP = [glutamine synthetase]-O(4)-(5'-adenylyl)-L-tyrosine + diphosphate</text>
        <dbReference type="Rhea" id="RHEA:18589"/>
        <dbReference type="Rhea" id="RHEA-COMP:10660"/>
        <dbReference type="Rhea" id="RHEA-COMP:10661"/>
        <dbReference type="ChEBI" id="CHEBI:30616"/>
        <dbReference type="ChEBI" id="CHEBI:33019"/>
        <dbReference type="ChEBI" id="CHEBI:46858"/>
        <dbReference type="ChEBI" id="CHEBI:83624"/>
        <dbReference type="EC" id="2.7.7.42"/>
    </reaction>
</comment>
<dbReference type="GO" id="GO:0047388">
    <property type="term" value="F:[glutamine synthetase]-adenylyl-L-tyrosine phosphorylase activity"/>
    <property type="evidence" value="ECO:0007669"/>
    <property type="project" value="UniProtKB-EC"/>
</dbReference>
<reference evidence="10 11" key="1">
    <citation type="submission" date="2019-08" db="EMBL/GenBank/DDBJ databases">
        <title>Aureimonas fodiniaquatilis sp. nov., isolated from a coal mine wastewater.</title>
        <authorList>
            <person name="Kim W."/>
        </authorList>
    </citation>
    <scope>NUCLEOTIDE SEQUENCE [LARGE SCALE GENOMIC DNA]</scope>
    <source>
        <strain evidence="10 11">CAU 1482</strain>
    </source>
</reference>
<dbReference type="Gene3D" id="1.20.120.330">
    <property type="entry name" value="Nucleotidyltransferases domain 2"/>
    <property type="match status" value="2"/>
</dbReference>
<evidence type="ECO:0000259" key="8">
    <source>
        <dbReference type="Pfam" id="PF03710"/>
    </source>
</evidence>
<dbReference type="Gene3D" id="3.30.460.10">
    <property type="entry name" value="Beta Polymerase, domain 2"/>
    <property type="match status" value="2"/>
</dbReference>
<evidence type="ECO:0000259" key="9">
    <source>
        <dbReference type="Pfam" id="PF08335"/>
    </source>
</evidence>
<sequence>MNRSRDLASKSMLIGGNVSLQALDPVRAESWLADLSAAAEQADCHRLVGFLAGTSADRSNLGAILDLSPYLNGLMLGHPEWVDALFDQTAQKQIAALVAALNEPVPDRASEGEEMTFVRRSKNQVSLLIALLDLFGVEDEAYVTGWLSELAEAVVRRVVRFCLNDLQRRGQLQLPDMANPEKGSGLFVLGMGKLGGRELNYSSDIDLIILFDPEVPAIVDPTECVEMFSRLARRLVRMVGERTRDGYGFRTDLRLRPDPSAMPLAIPLPTALVYYESAGRDWERAAMIKARVVAGDEAAAAEFLSAITPFVYRRYLDFAAIRDIQAMKGRIDRHRGFEGLGVGGHNVKLGRGGIREIEFFAQTQQLIAGGRAPELRLLQTIPTLHALAQGGWISKDTASELTECYWFLRHVEHVIQMVADEQTHTLPETQEDLLRVARLAGYGSVLEFSKALLQRLAIVDKRFGQLFAGRDRKEVSPVLAVLSDETDERAQEWLAEAGYKRVSDVAHIIHGWGTGRYRAMRSEAAREQLTRMLPQLLEAFSSARDPDSALAMFDRFLQGLPAGLQFFALIASNPRLLDLLALILTTAPNLTETISRRPHVFDALIDPSFFGEMPSRDLINERLSAFLQDSPGHEDRLDRLRIFASEQKFLTGVRLLSGAIEGEEAGEAFSDLADEVITALLETVENEFASRHGRVLGGRLGLQGLGRLGSRELTATSDVDLILFYDHDADAEESDGERPLPVSTYYARLTQRLIAALSSPMAEGILYEVDFRLRPSGNKGPLATHVDAFARYQEQEAWTWERMSLTRSRPIAGDKVLLEKVGNIIRHTIAAHKADDKLVGDVASMRRRIGKDKPPRGPLDLKLLPGGLIDLEFIAQWALLAGVVPADFVGKPTVEVLAALEATDHHPAVSGLSTSMQMFSRIAQLRRLGPDNARATDDLPRGLAERIARSIDAPDISQIEAMVADSAAEVRAVFNALLPMPDDVDLPGK</sequence>
<evidence type="ECO:0000256" key="5">
    <source>
        <dbReference type="ARBA" id="ARBA00022842"/>
    </source>
</evidence>
<comment type="similarity">
    <text evidence="7">Belongs to the GlnE family.</text>
</comment>
<dbReference type="Pfam" id="PF08335">
    <property type="entry name" value="GlnD_UR_UTase"/>
    <property type="match status" value="1"/>
</dbReference>
<keyword evidence="1 7" id="KW-0808">Transferase</keyword>
<evidence type="ECO:0000313" key="11">
    <source>
        <dbReference type="Proteomes" id="UP000324738"/>
    </source>
</evidence>